<accession>A0A1I7TVD8</accession>
<sequence length="258" mass="29080">MSLETPSNTNSSFNSDDLDEVVLHYPDDEIFRPRTPLPTFDFVVGNRVNTSLYAQEMSLLTFTPPPDSTERPETSTSSIFSFITDTIRTPPPPESLRLPTFEVPSDTIFSDASNFATIGVFAELNKWLNECQPLGNFASVSAEETAKDTKDNSFVHSLPSLFKKRENGCGYCRSVGYPRWQTHTRQKCEQLIALAPCKVCGAHGEKNHTETYCPMKPSVILTLNESFTQSLEDGRFRRNCNLFHKYSELIHSIYSPSD</sequence>
<keyword evidence="1" id="KW-0863">Zinc-finger</keyword>
<dbReference type="eggNOG" id="ENOG502SXY8">
    <property type="taxonomic scope" value="Eukaryota"/>
</dbReference>
<dbReference type="GO" id="GO:0006417">
    <property type="term" value="P:regulation of translation"/>
    <property type="evidence" value="ECO:0007669"/>
    <property type="project" value="UniProtKB-UniRule"/>
</dbReference>
<evidence type="ECO:0000259" key="2">
    <source>
        <dbReference type="PROSITE" id="PS51522"/>
    </source>
</evidence>
<dbReference type="InterPro" id="IPR024161">
    <property type="entry name" value="Znf_nanos-typ"/>
</dbReference>
<comment type="similarity">
    <text evidence="1">Belongs to the nanos family.</text>
</comment>
<dbReference type="WBParaSite" id="Csp11.Scaffold629.g12169.t1">
    <property type="protein sequence ID" value="Csp11.Scaffold629.g12169.t1"/>
    <property type="gene ID" value="Csp11.Scaffold629.g12169"/>
</dbReference>
<evidence type="ECO:0000313" key="4">
    <source>
        <dbReference type="WBParaSite" id="Csp11.Scaffold629.g12169.t1"/>
    </source>
</evidence>
<dbReference type="Proteomes" id="UP000095282">
    <property type="component" value="Unplaced"/>
</dbReference>
<keyword evidence="1" id="KW-0810">Translation regulation</keyword>
<organism evidence="3 4">
    <name type="scientific">Caenorhabditis tropicalis</name>
    <dbReference type="NCBI Taxonomy" id="1561998"/>
    <lineage>
        <taxon>Eukaryota</taxon>
        <taxon>Metazoa</taxon>
        <taxon>Ecdysozoa</taxon>
        <taxon>Nematoda</taxon>
        <taxon>Chromadorea</taxon>
        <taxon>Rhabditida</taxon>
        <taxon>Rhabditina</taxon>
        <taxon>Rhabditomorpha</taxon>
        <taxon>Rhabditoidea</taxon>
        <taxon>Rhabditidae</taxon>
        <taxon>Peloderinae</taxon>
        <taxon>Caenorhabditis</taxon>
    </lineage>
</organism>
<dbReference type="AlphaFoldDB" id="A0A1I7TVD8"/>
<dbReference type="STRING" id="1561998.A0A1I7TVD8"/>
<dbReference type="GO" id="GO:0008270">
    <property type="term" value="F:zinc ion binding"/>
    <property type="evidence" value="ECO:0007669"/>
    <property type="project" value="UniProtKB-KW"/>
</dbReference>
<reference evidence="4" key="1">
    <citation type="submission" date="2016-11" db="UniProtKB">
        <authorList>
            <consortium name="WormBaseParasite"/>
        </authorList>
    </citation>
    <scope>IDENTIFICATION</scope>
</reference>
<keyword evidence="3" id="KW-1185">Reference proteome</keyword>
<keyword evidence="1" id="KW-0862">Zinc</keyword>
<protein>
    <submittedName>
        <fullName evidence="4">Nanos-type domain-containing protein</fullName>
    </submittedName>
</protein>
<name>A0A1I7TVD8_9PELO</name>
<keyword evidence="1" id="KW-0694">RNA-binding</keyword>
<feature type="domain" description="Nanos-type" evidence="2">
    <location>
        <begin position="168"/>
        <end position="215"/>
    </location>
</feature>
<dbReference type="GO" id="GO:0003723">
    <property type="term" value="F:RNA binding"/>
    <property type="evidence" value="ECO:0007669"/>
    <property type="project" value="UniProtKB-UniRule"/>
</dbReference>
<evidence type="ECO:0000256" key="1">
    <source>
        <dbReference type="PROSITE-ProRule" id="PRU00855"/>
    </source>
</evidence>
<keyword evidence="1" id="KW-0479">Metal-binding</keyword>
<dbReference type="PROSITE" id="PS51522">
    <property type="entry name" value="ZF_NANOS"/>
    <property type="match status" value="1"/>
</dbReference>
<evidence type="ECO:0000313" key="3">
    <source>
        <dbReference type="Proteomes" id="UP000095282"/>
    </source>
</evidence>
<proteinExistence type="inferred from homology"/>